<feature type="transmembrane region" description="Helical" evidence="2">
    <location>
        <begin position="123"/>
        <end position="146"/>
    </location>
</feature>
<gene>
    <name evidence="3" type="ORF">IHE71_17725</name>
</gene>
<protein>
    <recommendedName>
        <fullName evidence="5">TrbL/VirB6 plasmid conjugal transfer protein</fullName>
    </recommendedName>
</protein>
<dbReference type="Proteomes" id="UP000625527">
    <property type="component" value="Unassembled WGS sequence"/>
</dbReference>
<sequence>MIGALIDAAVHRSGHLGTGGVGSALRFAEEADDAGSAGISGLHLEDTSGVSTDRFVLQWDTGPAWNPMNVDSEIFSTLAGMFWSWYRDIVAVQIWVLDWVLGMDWLDYVLSPLAGLSLIVQSMIAQIGLLSLTLIILAFVVGFWLLRGRYAGGFMELLIGCVIAALATGFLANPMGTIGGENGVIMQSRDAGMDIATGFATEGASFERDTAAIRDGLKGQLVDTLIRTPHQIINYGSMIDDTRCEGTYTDAVGTDDAVERIGGCDDRYAESAQQIDAPKVVSTLSLLSTGFVFLLLSVVIVGGTLFAVVLLGWSAIKLLWQLPVGVVSSGTRAQLFRTFASIGLGCILVAMATMFLVAWMQMLLGFYDATDGMPFLVRLYLFNTLVVAGAVFYVLMGTSVRAGLRNLADKLATAGVPSQVGEPQAMPWANQAKWTERYNKAKDWAGIGLGPAPSSGSDAAGSGGDSGGSGADGGAPAAPNPAGMDLSAGGAGTAAAGAAAAGAAAGAAADRPDKEAAPADGSSGTDGRDPATTSARAAGEWSDAANTLREQDREQIPAVVGAQEPGSDANAHDKRTDQAPPRTESEKLRDRMANATRTVTRTGLQMGAAAASGGSSAAAVGGARALGFVRRARTVGSAVRSGARAMSNYYQRRADLERRLGGRGARQGGAPPGVVSYPSSRDLRDLGR</sequence>
<keyword evidence="2" id="KW-1133">Transmembrane helix</keyword>
<feature type="transmembrane region" description="Helical" evidence="2">
    <location>
        <begin position="335"/>
        <end position="359"/>
    </location>
</feature>
<keyword evidence="2" id="KW-0812">Transmembrane</keyword>
<evidence type="ECO:0000313" key="4">
    <source>
        <dbReference type="Proteomes" id="UP000625527"/>
    </source>
</evidence>
<feature type="transmembrane region" description="Helical" evidence="2">
    <location>
        <begin position="379"/>
        <end position="396"/>
    </location>
</feature>
<feature type="compositionally biased region" description="Low complexity" evidence="1">
    <location>
        <begin position="474"/>
        <end position="483"/>
    </location>
</feature>
<keyword evidence="4" id="KW-1185">Reference proteome</keyword>
<evidence type="ECO:0000313" key="3">
    <source>
        <dbReference type="EMBL" id="MBE1877530.1"/>
    </source>
</evidence>
<feature type="compositionally biased region" description="Gly residues" evidence="1">
    <location>
        <begin position="461"/>
        <end position="473"/>
    </location>
</feature>
<feature type="transmembrane region" description="Helical" evidence="2">
    <location>
        <begin position="153"/>
        <end position="172"/>
    </location>
</feature>
<feature type="region of interest" description="Disordered" evidence="1">
    <location>
        <begin position="507"/>
        <end position="590"/>
    </location>
</feature>
<feature type="compositionally biased region" description="Low complexity" evidence="1">
    <location>
        <begin position="450"/>
        <end position="460"/>
    </location>
</feature>
<feature type="region of interest" description="Disordered" evidence="1">
    <location>
        <begin position="660"/>
        <end position="688"/>
    </location>
</feature>
<feature type="compositionally biased region" description="Gly residues" evidence="1">
    <location>
        <begin position="662"/>
        <end position="671"/>
    </location>
</feature>
<proteinExistence type="predicted"/>
<dbReference type="RefSeq" id="WP_192864088.1">
    <property type="nucleotide sequence ID" value="NZ_JADAQT010000103.1"/>
</dbReference>
<feature type="compositionally biased region" description="Basic and acidic residues" evidence="1">
    <location>
        <begin position="570"/>
        <end position="590"/>
    </location>
</feature>
<evidence type="ECO:0008006" key="5">
    <source>
        <dbReference type="Google" id="ProtNLM"/>
    </source>
</evidence>
<evidence type="ECO:0000256" key="1">
    <source>
        <dbReference type="SAM" id="MobiDB-lite"/>
    </source>
</evidence>
<evidence type="ECO:0000256" key="2">
    <source>
        <dbReference type="SAM" id="Phobius"/>
    </source>
</evidence>
<accession>A0ABR9N1K3</accession>
<name>A0ABR9N1K3_9MICO</name>
<comment type="caution">
    <text evidence="3">The sequence shown here is derived from an EMBL/GenBank/DDBJ whole genome shotgun (WGS) entry which is preliminary data.</text>
</comment>
<keyword evidence="2" id="KW-0472">Membrane</keyword>
<feature type="transmembrane region" description="Helical" evidence="2">
    <location>
        <begin position="291"/>
        <end position="314"/>
    </location>
</feature>
<reference evidence="3 4" key="1">
    <citation type="submission" date="2020-10" db="EMBL/GenBank/DDBJ databases">
        <title>Myceligenerans pegani sp. nov., an endophytic actinomycete isolated from Peganum harmala L. in Xinjiang, China.</title>
        <authorList>
            <person name="Xin L."/>
        </authorList>
    </citation>
    <scope>NUCLEOTIDE SEQUENCE [LARGE SCALE GENOMIC DNA]</scope>
    <source>
        <strain evidence="3 4">TRM65318</strain>
    </source>
</reference>
<feature type="region of interest" description="Disordered" evidence="1">
    <location>
        <begin position="449"/>
        <end position="484"/>
    </location>
</feature>
<organism evidence="3 4">
    <name type="scientific">Myceligenerans pegani</name>
    <dbReference type="NCBI Taxonomy" id="2776917"/>
    <lineage>
        <taxon>Bacteria</taxon>
        <taxon>Bacillati</taxon>
        <taxon>Actinomycetota</taxon>
        <taxon>Actinomycetes</taxon>
        <taxon>Micrococcales</taxon>
        <taxon>Promicromonosporaceae</taxon>
        <taxon>Myceligenerans</taxon>
    </lineage>
</organism>
<dbReference type="EMBL" id="JADAQT010000103">
    <property type="protein sequence ID" value="MBE1877530.1"/>
    <property type="molecule type" value="Genomic_DNA"/>
</dbReference>